<proteinExistence type="predicted"/>
<evidence type="ECO:0000313" key="2">
    <source>
        <dbReference type="Proteomes" id="UP000030321"/>
    </source>
</evidence>
<gene>
    <name evidence="1" type="ORF">N44_00623</name>
</gene>
<organism evidence="1 2">
    <name type="scientific">Microcystis aeruginosa NIES-44</name>
    <dbReference type="NCBI Taxonomy" id="449439"/>
    <lineage>
        <taxon>Bacteria</taxon>
        <taxon>Bacillati</taxon>
        <taxon>Cyanobacteriota</taxon>
        <taxon>Cyanophyceae</taxon>
        <taxon>Oscillatoriophycideae</taxon>
        <taxon>Chroococcales</taxon>
        <taxon>Microcystaceae</taxon>
        <taxon>Microcystis</taxon>
    </lineage>
</organism>
<reference evidence="2" key="1">
    <citation type="journal article" date="2015" name="Genome">
        <title>Whole Genome Sequence of the Non-Microcystin-Producing Microcystis aeruginosa Strain NIES-44.</title>
        <authorList>
            <person name="Okano K."/>
            <person name="Miyata N."/>
            <person name="Ozaki Y."/>
        </authorList>
    </citation>
    <scope>NUCLEOTIDE SEQUENCE [LARGE SCALE GENOMIC DNA]</scope>
    <source>
        <strain evidence="2">NIES-44</strain>
    </source>
</reference>
<sequence length="78" mass="8842">MKFDMFSEVQLTEDLPESNLSRGTHAIIVDYCPRPEGQEDGYVLEVLNNQGKAYTVIAVEVSKIESIQNLKQDELQII</sequence>
<dbReference type="Proteomes" id="UP000030321">
    <property type="component" value="Unassembled WGS sequence"/>
</dbReference>
<dbReference type="EMBL" id="BBPA01000002">
    <property type="protein sequence ID" value="GAL91254.1"/>
    <property type="molecule type" value="Genomic_DNA"/>
</dbReference>
<dbReference type="AlphaFoldDB" id="A0A0A1VNW0"/>
<protein>
    <recommendedName>
        <fullName evidence="3">DUF4926 domain-containing protein</fullName>
    </recommendedName>
</protein>
<evidence type="ECO:0000313" key="1">
    <source>
        <dbReference type="EMBL" id="GAL91254.1"/>
    </source>
</evidence>
<evidence type="ECO:0008006" key="3">
    <source>
        <dbReference type="Google" id="ProtNLM"/>
    </source>
</evidence>
<dbReference type="RefSeq" id="WP_002743276.1">
    <property type="nucleotide sequence ID" value="NZ_BBPA01000002.1"/>
</dbReference>
<dbReference type="InterPro" id="IPR032568">
    <property type="entry name" value="DUF4926"/>
</dbReference>
<name>A0A0A1VNW0_MICAE</name>
<accession>A0A0A1VNW0</accession>
<comment type="caution">
    <text evidence="1">The sequence shown here is derived from an EMBL/GenBank/DDBJ whole genome shotgun (WGS) entry which is preliminary data.</text>
</comment>
<dbReference type="Pfam" id="PF16277">
    <property type="entry name" value="DUF4926"/>
    <property type="match status" value="1"/>
</dbReference>